<proteinExistence type="predicted"/>
<feature type="transmembrane region" description="Helical" evidence="1">
    <location>
        <begin position="50"/>
        <end position="80"/>
    </location>
</feature>
<sequence>METQTLLIHALLYLFLPLWGIAGFADWCCHRATRIETTSGLKESLMHSLMGLQVGIPILLCLLFRINVLVLLICLLAWVLHELVAHWDVHYTAPRRRIGIWEMHAHSYLASLPLYMLAMILILNWPVVLDLVRLEWAGQLRLERLAEPHGGERYLPLYLTFMAVLCVFPYLEENLRCLRHSLSERSDRA</sequence>
<comment type="caution">
    <text evidence="2">The sequence shown here is derived from an EMBL/GenBank/DDBJ whole genome shotgun (WGS) entry which is preliminary data.</text>
</comment>
<keyword evidence="1" id="KW-0472">Membrane</keyword>
<accession>A0ABS9P9L0</accession>
<dbReference type="Proteomes" id="UP000814385">
    <property type="component" value="Unassembled WGS sequence"/>
</dbReference>
<keyword evidence="1" id="KW-1133">Transmembrane helix</keyword>
<reference evidence="2 3" key="1">
    <citation type="submission" date="2020-05" db="EMBL/GenBank/DDBJ databases">
        <title>Comparative genomic analysis of denitrifying bacteria from Halomonas genus.</title>
        <authorList>
            <person name="Wang L."/>
            <person name="Shao Z."/>
        </authorList>
    </citation>
    <scope>NUCLEOTIDE SEQUENCE [LARGE SCALE GENOMIC DNA]</scope>
    <source>
        <strain evidence="2 3">A4</strain>
    </source>
</reference>
<keyword evidence="3" id="KW-1185">Reference proteome</keyword>
<keyword evidence="1" id="KW-0812">Transmembrane</keyword>
<gene>
    <name evidence="2" type="ORF">HOP52_11925</name>
</gene>
<dbReference type="EMBL" id="JABFUC010000009">
    <property type="protein sequence ID" value="MCG6658461.1"/>
    <property type="molecule type" value="Genomic_DNA"/>
</dbReference>
<organism evidence="2 3">
    <name type="scientific">Billgrantia campisalis</name>
    <dbReference type="NCBI Taxonomy" id="74661"/>
    <lineage>
        <taxon>Bacteria</taxon>
        <taxon>Pseudomonadati</taxon>
        <taxon>Pseudomonadota</taxon>
        <taxon>Gammaproteobacteria</taxon>
        <taxon>Oceanospirillales</taxon>
        <taxon>Halomonadaceae</taxon>
        <taxon>Billgrantia</taxon>
    </lineage>
</organism>
<evidence type="ECO:0000313" key="3">
    <source>
        <dbReference type="Proteomes" id="UP000814385"/>
    </source>
</evidence>
<feature type="transmembrane region" description="Helical" evidence="1">
    <location>
        <begin position="6"/>
        <end position="29"/>
    </location>
</feature>
<name>A0ABS9P9L0_9GAMM</name>
<evidence type="ECO:0000256" key="1">
    <source>
        <dbReference type="SAM" id="Phobius"/>
    </source>
</evidence>
<protein>
    <submittedName>
        <fullName evidence="2">Diguanylate cyclase</fullName>
    </submittedName>
</protein>
<feature type="transmembrane region" description="Helical" evidence="1">
    <location>
        <begin position="153"/>
        <end position="171"/>
    </location>
</feature>
<evidence type="ECO:0000313" key="2">
    <source>
        <dbReference type="EMBL" id="MCG6658461.1"/>
    </source>
</evidence>
<feature type="transmembrane region" description="Helical" evidence="1">
    <location>
        <begin position="112"/>
        <end position="132"/>
    </location>
</feature>
<dbReference type="RefSeq" id="WP_238977610.1">
    <property type="nucleotide sequence ID" value="NZ_JABFUC010000009.1"/>
</dbReference>